<accession>A0AAD4GHT2</accession>
<dbReference type="AlphaFoldDB" id="A0AAD4GHT2"/>
<dbReference type="EMBL" id="WHUW01000008">
    <property type="protein sequence ID" value="KAF8443179.1"/>
    <property type="molecule type" value="Genomic_DNA"/>
</dbReference>
<gene>
    <name evidence="2" type="ORF">L210DRAFT_3503003</name>
</gene>
<keyword evidence="3" id="KW-1185">Reference proteome</keyword>
<proteinExistence type="predicted"/>
<feature type="region of interest" description="Disordered" evidence="1">
    <location>
        <begin position="1"/>
        <end position="27"/>
    </location>
</feature>
<comment type="caution">
    <text evidence="2">The sequence shown here is derived from an EMBL/GenBank/DDBJ whole genome shotgun (WGS) entry which is preliminary data.</text>
</comment>
<feature type="region of interest" description="Disordered" evidence="1">
    <location>
        <begin position="75"/>
        <end position="107"/>
    </location>
</feature>
<reference evidence="2" key="1">
    <citation type="submission" date="2019-10" db="EMBL/GenBank/DDBJ databases">
        <authorList>
            <consortium name="DOE Joint Genome Institute"/>
            <person name="Kuo A."/>
            <person name="Miyauchi S."/>
            <person name="Kiss E."/>
            <person name="Drula E."/>
            <person name="Kohler A."/>
            <person name="Sanchez-Garcia M."/>
            <person name="Andreopoulos B."/>
            <person name="Barry K.W."/>
            <person name="Bonito G."/>
            <person name="Buee M."/>
            <person name="Carver A."/>
            <person name="Chen C."/>
            <person name="Cichocki N."/>
            <person name="Clum A."/>
            <person name="Culley D."/>
            <person name="Crous P.W."/>
            <person name="Fauchery L."/>
            <person name="Girlanda M."/>
            <person name="Hayes R."/>
            <person name="Keri Z."/>
            <person name="LaButti K."/>
            <person name="Lipzen A."/>
            <person name="Lombard V."/>
            <person name="Magnuson J."/>
            <person name="Maillard F."/>
            <person name="Morin E."/>
            <person name="Murat C."/>
            <person name="Nolan M."/>
            <person name="Ohm R."/>
            <person name="Pangilinan J."/>
            <person name="Pereira M."/>
            <person name="Perotto S."/>
            <person name="Peter M."/>
            <person name="Riley R."/>
            <person name="Sitrit Y."/>
            <person name="Stielow B."/>
            <person name="Szollosi G."/>
            <person name="Zifcakova L."/>
            <person name="Stursova M."/>
            <person name="Spatafora J.W."/>
            <person name="Tedersoo L."/>
            <person name="Vaario L.-M."/>
            <person name="Yamada A."/>
            <person name="Yan M."/>
            <person name="Wang P."/>
            <person name="Xu J."/>
            <person name="Bruns T."/>
            <person name="Baldrian P."/>
            <person name="Vilgalys R."/>
            <person name="Henrissat B."/>
            <person name="Grigoriev I.V."/>
            <person name="Hibbett D."/>
            <person name="Nagy L.G."/>
            <person name="Martin F.M."/>
        </authorList>
    </citation>
    <scope>NUCLEOTIDE SEQUENCE</scope>
    <source>
        <strain evidence="2">BED1</strain>
    </source>
</reference>
<evidence type="ECO:0000256" key="1">
    <source>
        <dbReference type="SAM" id="MobiDB-lite"/>
    </source>
</evidence>
<name>A0AAD4GHT2_BOLED</name>
<evidence type="ECO:0000313" key="3">
    <source>
        <dbReference type="Proteomes" id="UP001194468"/>
    </source>
</evidence>
<feature type="compositionally biased region" description="Low complexity" evidence="1">
    <location>
        <begin position="82"/>
        <end position="107"/>
    </location>
</feature>
<protein>
    <submittedName>
        <fullName evidence="2">Uncharacterized protein</fullName>
    </submittedName>
</protein>
<sequence>MRPPQEPPKTHVETRPPRRIDKTTETNVTRVVNNVQEDTGSVDSESATSSTYTNPLNALAQVAAKLDIRIPSTGAISEPDLSMQTTSTTNNSESTGLSSTTSARRTTGTAKKIVKMRPGPVRNGRQVYNTTNGTTAEFKAYYESPSLTKEQWEGYDKEAAGLVTLNAWNKDAFNGPML</sequence>
<reference evidence="2" key="2">
    <citation type="journal article" date="2020" name="Nat. Commun.">
        <title>Large-scale genome sequencing of mycorrhizal fungi provides insights into the early evolution of symbiotic traits.</title>
        <authorList>
            <person name="Miyauchi S."/>
            <person name="Kiss E."/>
            <person name="Kuo A."/>
            <person name="Drula E."/>
            <person name="Kohler A."/>
            <person name="Sanchez-Garcia M."/>
            <person name="Morin E."/>
            <person name="Andreopoulos B."/>
            <person name="Barry K.W."/>
            <person name="Bonito G."/>
            <person name="Buee M."/>
            <person name="Carver A."/>
            <person name="Chen C."/>
            <person name="Cichocki N."/>
            <person name="Clum A."/>
            <person name="Culley D."/>
            <person name="Crous P.W."/>
            <person name="Fauchery L."/>
            <person name="Girlanda M."/>
            <person name="Hayes R.D."/>
            <person name="Keri Z."/>
            <person name="LaButti K."/>
            <person name="Lipzen A."/>
            <person name="Lombard V."/>
            <person name="Magnuson J."/>
            <person name="Maillard F."/>
            <person name="Murat C."/>
            <person name="Nolan M."/>
            <person name="Ohm R.A."/>
            <person name="Pangilinan J."/>
            <person name="Pereira M.F."/>
            <person name="Perotto S."/>
            <person name="Peter M."/>
            <person name="Pfister S."/>
            <person name="Riley R."/>
            <person name="Sitrit Y."/>
            <person name="Stielow J.B."/>
            <person name="Szollosi G."/>
            <person name="Zifcakova L."/>
            <person name="Stursova M."/>
            <person name="Spatafora J.W."/>
            <person name="Tedersoo L."/>
            <person name="Vaario L.M."/>
            <person name="Yamada A."/>
            <person name="Yan M."/>
            <person name="Wang P."/>
            <person name="Xu J."/>
            <person name="Bruns T."/>
            <person name="Baldrian P."/>
            <person name="Vilgalys R."/>
            <person name="Dunand C."/>
            <person name="Henrissat B."/>
            <person name="Grigoriev I.V."/>
            <person name="Hibbett D."/>
            <person name="Nagy L.G."/>
            <person name="Martin F.M."/>
        </authorList>
    </citation>
    <scope>NUCLEOTIDE SEQUENCE</scope>
    <source>
        <strain evidence="2">BED1</strain>
    </source>
</reference>
<dbReference type="Proteomes" id="UP001194468">
    <property type="component" value="Unassembled WGS sequence"/>
</dbReference>
<feature type="compositionally biased region" description="Basic and acidic residues" evidence="1">
    <location>
        <begin position="8"/>
        <end position="24"/>
    </location>
</feature>
<evidence type="ECO:0000313" key="2">
    <source>
        <dbReference type="EMBL" id="KAF8443179.1"/>
    </source>
</evidence>
<organism evidence="2 3">
    <name type="scientific">Boletus edulis BED1</name>
    <dbReference type="NCBI Taxonomy" id="1328754"/>
    <lineage>
        <taxon>Eukaryota</taxon>
        <taxon>Fungi</taxon>
        <taxon>Dikarya</taxon>
        <taxon>Basidiomycota</taxon>
        <taxon>Agaricomycotina</taxon>
        <taxon>Agaricomycetes</taxon>
        <taxon>Agaricomycetidae</taxon>
        <taxon>Boletales</taxon>
        <taxon>Boletineae</taxon>
        <taxon>Boletaceae</taxon>
        <taxon>Boletoideae</taxon>
        <taxon>Boletus</taxon>
    </lineage>
</organism>